<comment type="pathway">
    <text evidence="1">Antibiotic biosynthesis.</text>
</comment>
<dbReference type="EMBL" id="BAABGT010000017">
    <property type="protein sequence ID" value="GAA4540010.1"/>
    <property type="molecule type" value="Genomic_DNA"/>
</dbReference>
<keyword evidence="3" id="KW-0479">Metal-binding</keyword>
<dbReference type="Proteomes" id="UP001501598">
    <property type="component" value="Unassembled WGS sequence"/>
</dbReference>
<reference evidence="6" key="1">
    <citation type="journal article" date="2019" name="Int. J. Syst. Evol. Microbiol.">
        <title>The Global Catalogue of Microorganisms (GCM) 10K type strain sequencing project: providing services to taxonomists for standard genome sequencing and annotation.</title>
        <authorList>
            <consortium name="The Broad Institute Genomics Platform"/>
            <consortium name="The Broad Institute Genome Sequencing Center for Infectious Disease"/>
            <person name="Wu L."/>
            <person name="Ma J."/>
        </authorList>
    </citation>
    <scope>NUCLEOTIDE SEQUENCE [LARGE SCALE GENOMIC DNA]</scope>
    <source>
        <strain evidence="6">JCM 17906</strain>
    </source>
</reference>
<evidence type="ECO:0000256" key="1">
    <source>
        <dbReference type="ARBA" id="ARBA00004792"/>
    </source>
</evidence>
<keyword evidence="3" id="KW-0408">Iron</keyword>
<evidence type="ECO:0000256" key="3">
    <source>
        <dbReference type="RuleBase" id="RU003682"/>
    </source>
</evidence>
<evidence type="ECO:0000256" key="2">
    <source>
        <dbReference type="ARBA" id="ARBA00023194"/>
    </source>
</evidence>
<dbReference type="Gene3D" id="2.60.120.330">
    <property type="entry name" value="B-lactam Antibiotic, Isopenicillin N Synthase, Chain"/>
    <property type="match status" value="1"/>
</dbReference>
<dbReference type="Pfam" id="PF03171">
    <property type="entry name" value="2OG-FeII_Oxy"/>
    <property type="match status" value="1"/>
</dbReference>
<accession>A0ABP8RIP1</accession>
<dbReference type="InterPro" id="IPR050231">
    <property type="entry name" value="Iron_ascorbate_oxido_reductase"/>
</dbReference>
<evidence type="ECO:0000313" key="6">
    <source>
        <dbReference type="Proteomes" id="UP001501598"/>
    </source>
</evidence>
<keyword evidence="3" id="KW-0560">Oxidoreductase</keyword>
<gene>
    <name evidence="5" type="ORF">GCM10023175_12170</name>
</gene>
<dbReference type="InterPro" id="IPR005123">
    <property type="entry name" value="Oxoglu/Fe-dep_dioxygenase_dom"/>
</dbReference>
<evidence type="ECO:0000313" key="5">
    <source>
        <dbReference type="EMBL" id="GAA4540010.1"/>
    </source>
</evidence>
<evidence type="ECO:0000259" key="4">
    <source>
        <dbReference type="PROSITE" id="PS51471"/>
    </source>
</evidence>
<dbReference type="PANTHER" id="PTHR47990">
    <property type="entry name" value="2-OXOGLUTARATE (2OG) AND FE(II)-DEPENDENT OXYGENASE SUPERFAMILY PROTEIN-RELATED"/>
    <property type="match status" value="1"/>
</dbReference>
<proteinExistence type="inferred from homology"/>
<comment type="similarity">
    <text evidence="3">Belongs to the iron/ascorbate-dependent oxidoreductase family.</text>
</comment>
<comment type="caution">
    <text evidence="5">The sequence shown here is derived from an EMBL/GenBank/DDBJ whole genome shotgun (WGS) entry which is preliminary data.</text>
</comment>
<dbReference type="PROSITE" id="PS51471">
    <property type="entry name" value="FE2OG_OXY"/>
    <property type="match status" value="1"/>
</dbReference>
<dbReference type="Pfam" id="PF14226">
    <property type="entry name" value="DIOX_N"/>
    <property type="match status" value="1"/>
</dbReference>
<dbReference type="InterPro" id="IPR026992">
    <property type="entry name" value="DIOX_N"/>
</dbReference>
<dbReference type="InterPro" id="IPR044861">
    <property type="entry name" value="IPNS-like_FE2OG_OXY"/>
</dbReference>
<dbReference type="RefSeq" id="WP_345413563.1">
    <property type="nucleotide sequence ID" value="NZ_BAABGT010000017.1"/>
</dbReference>
<dbReference type="SUPFAM" id="SSF51197">
    <property type="entry name" value="Clavaminate synthase-like"/>
    <property type="match status" value="1"/>
</dbReference>
<name>A0ABP8RIP1_9PSEU</name>
<dbReference type="InterPro" id="IPR027443">
    <property type="entry name" value="IPNS-like_sf"/>
</dbReference>
<protein>
    <submittedName>
        <fullName evidence="5">2-oxoglutarate and iron-dependent oxygenase domain-containing protein</fullName>
    </submittedName>
</protein>
<feature type="domain" description="Fe2OG dioxygenase" evidence="4">
    <location>
        <begin position="154"/>
        <end position="261"/>
    </location>
</feature>
<keyword evidence="2" id="KW-0045">Antibiotic biosynthesis</keyword>
<organism evidence="5 6">
    <name type="scientific">Pseudonocardia xishanensis</name>
    <dbReference type="NCBI Taxonomy" id="630995"/>
    <lineage>
        <taxon>Bacteria</taxon>
        <taxon>Bacillati</taxon>
        <taxon>Actinomycetota</taxon>
        <taxon>Actinomycetes</taxon>
        <taxon>Pseudonocardiales</taxon>
        <taxon>Pseudonocardiaceae</taxon>
        <taxon>Pseudonocardia</taxon>
    </lineage>
</organism>
<keyword evidence="6" id="KW-1185">Reference proteome</keyword>
<sequence length="301" mass="32142">MIPILDLRTLTGPELVAALTRSSCVFVTGHGLTAAALDGVLDTGRAFYGLPEAEKALVQWPGEGPWAGWQPVYAGGPSAPLMERFEVRLTPGGQTAGLDAWGATFPHWPDRPAGFAQAWTAVYAHLHGVASRVTTLVAEGLDLPAADLPAWTEGQHSNLVLNHYLAQETAPEPGRTRARPHTDIGGITLLWADAAPGGLEAFADGEWVPVAFPPDALLVQAGDLLHRWSRGRLPANLHRVVNPPRTGPAGPRYSLVFFHHPDLETWVAPDGEPADGVAARDHVLARQRAAAEEDARMNATP</sequence>